<dbReference type="Pfam" id="PF18658">
    <property type="entry name" value="zf-C2H2_12"/>
    <property type="match status" value="1"/>
</dbReference>
<dbReference type="Gene3D" id="3.10.20.90">
    <property type="entry name" value="Phosphatidylinositol 3-kinase Catalytic Subunit, Chain A, domain 1"/>
    <property type="match status" value="1"/>
</dbReference>
<proteinExistence type="predicted"/>
<dbReference type="SMART" id="SM00213">
    <property type="entry name" value="UBQ"/>
    <property type="match status" value="1"/>
</dbReference>
<dbReference type="Proteomes" id="UP001652583">
    <property type="component" value="Chromosome D1"/>
</dbReference>
<reference evidence="3" key="1">
    <citation type="submission" date="2025-08" db="UniProtKB">
        <authorList>
            <consortium name="RefSeq"/>
        </authorList>
    </citation>
    <scope>IDENTIFICATION</scope>
    <source>
        <tissue evidence="3">Blood</tissue>
    </source>
</reference>
<evidence type="ECO:0000259" key="1">
    <source>
        <dbReference type="PROSITE" id="PS50053"/>
    </source>
</evidence>
<name>A0A6I9ZKL5_ACIJB</name>
<gene>
    <name evidence="3" type="primary">FAUP4</name>
</gene>
<organism evidence="2 3">
    <name type="scientific">Acinonyx jubatus</name>
    <name type="common">Cheetah</name>
    <dbReference type="NCBI Taxonomy" id="32536"/>
    <lineage>
        <taxon>Eukaryota</taxon>
        <taxon>Metazoa</taxon>
        <taxon>Chordata</taxon>
        <taxon>Craniata</taxon>
        <taxon>Vertebrata</taxon>
        <taxon>Euteleostomi</taxon>
        <taxon>Mammalia</taxon>
        <taxon>Eutheria</taxon>
        <taxon>Laurasiatheria</taxon>
        <taxon>Carnivora</taxon>
        <taxon>Feliformia</taxon>
        <taxon>Felidae</taxon>
        <taxon>Felinae</taxon>
        <taxon>Acinonyx</taxon>
    </lineage>
</organism>
<dbReference type="RefSeq" id="XP_014923486.3">
    <property type="nucleotide sequence ID" value="XM_015068000.3"/>
</dbReference>
<keyword evidence="2" id="KW-1185">Reference proteome</keyword>
<dbReference type="InterPro" id="IPR012337">
    <property type="entry name" value="RNaseH-like_sf"/>
</dbReference>
<feature type="domain" description="Ubiquitin-like" evidence="1">
    <location>
        <begin position="40"/>
        <end position="113"/>
    </location>
</feature>
<evidence type="ECO:0000313" key="2">
    <source>
        <dbReference type="Proteomes" id="UP001652583"/>
    </source>
</evidence>
<dbReference type="CDD" id="cd01793">
    <property type="entry name" value="Ubl_FUBI"/>
    <property type="match status" value="1"/>
</dbReference>
<dbReference type="Pfam" id="PF00240">
    <property type="entry name" value="ubiquitin"/>
    <property type="match status" value="1"/>
</dbReference>
<dbReference type="GeneID" id="106971221"/>
<dbReference type="PROSITE" id="PS50053">
    <property type="entry name" value="UBIQUITIN_2"/>
    <property type="match status" value="1"/>
</dbReference>
<dbReference type="PANTHER" id="PTHR47831">
    <property type="entry name" value="GENERAL TRANSCRIPTION FACTOR II-I REPEAT DOMAIN-CONTAINING PROTEIN 2"/>
    <property type="match status" value="1"/>
</dbReference>
<dbReference type="SUPFAM" id="SSF54236">
    <property type="entry name" value="Ubiquitin-like"/>
    <property type="match status" value="1"/>
</dbReference>
<dbReference type="InterPro" id="IPR029071">
    <property type="entry name" value="Ubiquitin-like_domsf"/>
</dbReference>
<protein>
    <submittedName>
        <fullName evidence="3">General transcription factor II-I repeat domain-containing protein 2B isoform X1</fullName>
    </submittedName>
</protein>
<dbReference type="InterPro" id="IPR040647">
    <property type="entry name" value="SPIN-DOC_Znf-C2H2"/>
</dbReference>
<dbReference type="PANTHER" id="PTHR47831:SF1">
    <property type="entry name" value="GENERAL TRANSCRIPTION FACTOR II-I REPEAT DOMAIN-CONTAINING PROTEIN 2A-RELATED"/>
    <property type="match status" value="1"/>
</dbReference>
<dbReference type="SUPFAM" id="SSF53098">
    <property type="entry name" value="Ribonuclease H-like"/>
    <property type="match status" value="1"/>
</dbReference>
<evidence type="ECO:0000313" key="3">
    <source>
        <dbReference type="RefSeq" id="XP_014923486.3"/>
    </source>
</evidence>
<dbReference type="InterPro" id="IPR039415">
    <property type="entry name" value="FUBI"/>
</dbReference>
<accession>A0A6I9ZKL5</accession>
<dbReference type="InterPro" id="IPR042224">
    <property type="entry name" value="GTF2IRD2"/>
</dbReference>
<dbReference type="InterPro" id="IPR000626">
    <property type="entry name" value="Ubiquitin-like_dom"/>
</dbReference>
<sequence>MLSHPLVFFCPTNCPGPSQPLFLSLPAADLTLLCRQVTDMQLFVRARELHTLEVTGLETVAQIKAHVAFLEGLTTEDKVVLLAGSPLQDEAALGQCGVEALATLEVVGRMLGVGKRKMDREHRMFQEKWERAYFFVEVKNSPVCLICNQTLSVSKEYNLRRHYEANHSKHFDRYTEEMRDEKLSELKKGLKFLQHLSSNTNKLSDAAVKCSYVISEKIARASKPFTDGEFIKDCLLSAAEILCPEQKPAFANISLTGNTVAQRVKDMAENLQDKLREKVKSFVTFSIAVDESTYINNTRQLIIFIRGVDENFDITEELLDMVPMTDPTSENDLFLYVEKSLEKFNVDWSKLVSVTTDGAPAMVCDNTGLVAKLKSKVKMFFKDAELKSIHCIIHQELFCTKKLKLEHVMDVVINTVDWIRTRGSNHRQFRALLEELNAQYGNLLYYTKVRWLSRGMVLKRFFELIKEIDVFMSSKGKPLPQLTSEDWIRDLAFLVDITNHLNTLNISLQRRSQVVTQMYDSVCSFLAKLSLWEAHLAANNLAHFPTLKSVSRNERDGLIYIPKIAELKMEFQKRFFDFKHCENELILFSSPFSINIDSVNEELQMEVIELQCNTVLKTKYDDIGIPEFYKYLSKSYPKYRKHCAKILSMFGSTYVCEQLFSVMKLSKTKFRSQLKDTGLHIATRNMRPDIDILMQKKRCQVSGSKSKE</sequence>